<dbReference type="EMBL" id="JAOPGA020000668">
    <property type="protein sequence ID" value="KAL0480545.1"/>
    <property type="molecule type" value="Genomic_DNA"/>
</dbReference>
<feature type="transmembrane region" description="Helical" evidence="5">
    <location>
        <begin position="91"/>
        <end position="111"/>
    </location>
</feature>
<evidence type="ECO:0000256" key="4">
    <source>
        <dbReference type="ARBA" id="ARBA00023136"/>
    </source>
</evidence>
<evidence type="ECO:0000256" key="1">
    <source>
        <dbReference type="ARBA" id="ARBA00004141"/>
    </source>
</evidence>
<keyword evidence="4 5" id="KW-0472">Membrane</keyword>
<organism evidence="6 7">
    <name type="scientific">Acrasis kona</name>
    <dbReference type="NCBI Taxonomy" id="1008807"/>
    <lineage>
        <taxon>Eukaryota</taxon>
        <taxon>Discoba</taxon>
        <taxon>Heterolobosea</taxon>
        <taxon>Tetramitia</taxon>
        <taxon>Eutetramitia</taxon>
        <taxon>Acrasidae</taxon>
        <taxon>Acrasis</taxon>
    </lineage>
</organism>
<protein>
    <submittedName>
        <fullName evidence="6">Uncharacterized protein</fullName>
    </submittedName>
</protein>
<proteinExistence type="predicted"/>
<name>A0AAW2YTN7_9EUKA</name>
<feature type="transmembrane region" description="Helical" evidence="5">
    <location>
        <begin position="232"/>
        <end position="257"/>
    </location>
</feature>
<gene>
    <name evidence="6" type="ORF">AKO1_006842</name>
</gene>
<keyword evidence="3 5" id="KW-1133">Transmembrane helix</keyword>
<feature type="transmembrane region" description="Helical" evidence="5">
    <location>
        <begin position="169"/>
        <end position="197"/>
    </location>
</feature>
<accession>A0AAW2YTN7</accession>
<keyword evidence="2 5" id="KW-0812">Transmembrane</keyword>
<sequence>MTTIERLQNRATDLIKDQIRQIPGLLSIHFPQFIRGSTYAVTGLIKQLRPDNKVNQRYWKFLKEGVLPILGSMYAIFAAAAFFLLPVTIATLLLAPALLWQIFTIIPTYSLRIAQKKHPLDHGLLFMEGIEQIDPSLAKEYEGKIRSSETKSRGWIQAIRESFDDKMHFWTYSLIALSFSLIPLIGGVFTAALQTYIVSHKLATKVLDTYMTKIEKMNKHEELAFVNKHWSLLLGFSLPFVFLSAIPIAGSFILVYAEVAVAELFYREIYKKEIAPGAQR</sequence>
<feature type="transmembrane region" description="Helical" evidence="5">
    <location>
        <begin position="66"/>
        <end position="85"/>
    </location>
</feature>
<evidence type="ECO:0000313" key="6">
    <source>
        <dbReference type="EMBL" id="KAL0480545.1"/>
    </source>
</evidence>
<dbReference type="AlphaFoldDB" id="A0AAW2YTN7"/>
<keyword evidence="7" id="KW-1185">Reference proteome</keyword>
<evidence type="ECO:0000313" key="7">
    <source>
        <dbReference type="Proteomes" id="UP001431209"/>
    </source>
</evidence>
<dbReference type="InterPro" id="IPR059112">
    <property type="entry name" value="CysZ/EI24"/>
</dbReference>
<reference evidence="6 7" key="1">
    <citation type="submission" date="2024-03" db="EMBL/GenBank/DDBJ databases">
        <title>The Acrasis kona genome and developmental transcriptomes reveal deep origins of eukaryotic multicellular pathways.</title>
        <authorList>
            <person name="Sheikh S."/>
            <person name="Fu C.-J."/>
            <person name="Brown M.W."/>
            <person name="Baldauf S.L."/>
        </authorList>
    </citation>
    <scope>NUCLEOTIDE SEQUENCE [LARGE SCALE GENOMIC DNA]</scope>
    <source>
        <strain evidence="6 7">ATCC MYA-3509</strain>
    </source>
</reference>
<dbReference type="Pfam" id="PF07264">
    <property type="entry name" value="EI24"/>
    <property type="match status" value="1"/>
</dbReference>
<evidence type="ECO:0000256" key="2">
    <source>
        <dbReference type="ARBA" id="ARBA00022692"/>
    </source>
</evidence>
<evidence type="ECO:0000256" key="3">
    <source>
        <dbReference type="ARBA" id="ARBA00022989"/>
    </source>
</evidence>
<comment type="caution">
    <text evidence="6">The sequence shown here is derived from an EMBL/GenBank/DDBJ whole genome shotgun (WGS) entry which is preliminary data.</text>
</comment>
<comment type="subcellular location">
    <subcellularLocation>
        <location evidence="1">Membrane</location>
        <topology evidence="1">Multi-pass membrane protein</topology>
    </subcellularLocation>
</comment>
<evidence type="ECO:0000256" key="5">
    <source>
        <dbReference type="SAM" id="Phobius"/>
    </source>
</evidence>
<dbReference type="Proteomes" id="UP001431209">
    <property type="component" value="Unassembled WGS sequence"/>
</dbReference>